<accession>A0A9D4D626</accession>
<dbReference type="Proteomes" id="UP000828390">
    <property type="component" value="Unassembled WGS sequence"/>
</dbReference>
<proteinExistence type="predicted"/>
<comment type="caution">
    <text evidence="1">The sequence shown here is derived from an EMBL/GenBank/DDBJ whole genome shotgun (WGS) entry which is preliminary data.</text>
</comment>
<evidence type="ECO:0000313" key="2">
    <source>
        <dbReference type="Proteomes" id="UP000828390"/>
    </source>
</evidence>
<keyword evidence="2" id="KW-1185">Reference proteome</keyword>
<name>A0A9D4D626_DREPO</name>
<dbReference type="AlphaFoldDB" id="A0A9D4D626"/>
<protein>
    <submittedName>
        <fullName evidence="1">Uncharacterized protein</fullName>
    </submittedName>
</protein>
<gene>
    <name evidence="1" type="ORF">DPMN_045273</name>
</gene>
<reference evidence="1" key="1">
    <citation type="journal article" date="2019" name="bioRxiv">
        <title>The Genome of the Zebra Mussel, Dreissena polymorpha: A Resource for Invasive Species Research.</title>
        <authorList>
            <person name="McCartney M.A."/>
            <person name="Auch B."/>
            <person name="Kono T."/>
            <person name="Mallez S."/>
            <person name="Zhang Y."/>
            <person name="Obille A."/>
            <person name="Becker A."/>
            <person name="Abrahante J.E."/>
            <person name="Garbe J."/>
            <person name="Badalamenti J.P."/>
            <person name="Herman A."/>
            <person name="Mangelson H."/>
            <person name="Liachko I."/>
            <person name="Sullivan S."/>
            <person name="Sone E.D."/>
            <person name="Koren S."/>
            <person name="Silverstein K.A.T."/>
            <person name="Beckman K.B."/>
            <person name="Gohl D.M."/>
        </authorList>
    </citation>
    <scope>NUCLEOTIDE SEQUENCE</scope>
    <source>
        <strain evidence="1">Duluth1</strain>
        <tissue evidence="1">Whole animal</tissue>
    </source>
</reference>
<organism evidence="1 2">
    <name type="scientific">Dreissena polymorpha</name>
    <name type="common">Zebra mussel</name>
    <name type="synonym">Mytilus polymorpha</name>
    <dbReference type="NCBI Taxonomy" id="45954"/>
    <lineage>
        <taxon>Eukaryota</taxon>
        <taxon>Metazoa</taxon>
        <taxon>Spiralia</taxon>
        <taxon>Lophotrochozoa</taxon>
        <taxon>Mollusca</taxon>
        <taxon>Bivalvia</taxon>
        <taxon>Autobranchia</taxon>
        <taxon>Heteroconchia</taxon>
        <taxon>Euheterodonta</taxon>
        <taxon>Imparidentia</taxon>
        <taxon>Neoheterodontei</taxon>
        <taxon>Myida</taxon>
        <taxon>Dreissenoidea</taxon>
        <taxon>Dreissenidae</taxon>
        <taxon>Dreissena</taxon>
    </lineage>
</organism>
<evidence type="ECO:0000313" key="1">
    <source>
        <dbReference type="EMBL" id="KAH3738634.1"/>
    </source>
</evidence>
<sequence>MIVVFSMLTSIPYALSYVGEILKFTAGATHEANVINESKLGMGLPPMEIDVF</sequence>
<reference evidence="1" key="2">
    <citation type="submission" date="2020-11" db="EMBL/GenBank/DDBJ databases">
        <authorList>
            <person name="McCartney M.A."/>
            <person name="Auch B."/>
            <person name="Kono T."/>
            <person name="Mallez S."/>
            <person name="Becker A."/>
            <person name="Gohl D.M."/>
            <person name="Silverstein K.A.T."/>
            <person name="Koren S."/>
            <person name="Bechman K.B."/>
            <person name="Herman A."/>
            <person name="Abrahante J.E."/>
            <person name="Garbe J."/>
        </authorList>
    </citation>
    <scope>NUCLEOTIDE SEQUENCE</scope>
    <source>
        <strain evidence="1">Duluth1</strain>
        <tissue evidence="1">Whole animal</tissue>
    </source>
</reference>
<dbReference type="EMBL" id="JAIWYP010000011">
    <property type="protein sequence ID" value="KAH3738634.1"/>
    <property type="molecule type" value="Genomic_DNA"/>
</dbReference>